<comment type="caution">
    <text evidence="3">The sequence shown here is derived from an EMBL/GenBank/DDBJ whole genome shotgun (WGS) entry which is preliminary data.</text>
</comment>
<sequence length="119" mass="12587">MANMGNQEPNNQESAAAFSFSQTSQTRTRSWWKVPLLTFAVTALVVWGVGAFAYPYLYTRLIYNGLENAVVQHGISPGSSSGIPINTLYTMPTLASPSQSNALGAPGTTTRSTLGAGSI</sequence>
<dbReference type="RefSeq" id="WP_236038663.1">
    <property type="nucleotide sequence ID" value="NZ_BNJG01000002.1"/>
</dbReference>
<dbReference type="EMBL" id="BNJG01000002">
    <property type="protein sequence ID" value="GHO57533.1"/>
    <property type="molecule type" value="Genomic_DNA"/>
</dbReference>
<evidence type="ECO:0000256" key="1">
    <source>
        <dbReference type="SAM" id="MobiDB-lite"/>
    </source>
</evidence>
<feature type="transmembrane region" description="Helical" evidence="2">
    <location>
        <begin position="36"/>
        <end position="57"/>
    </location>
</feature>
<keyword evidence="2" id="KW-0472">Membrane</keyword>
<proteinExistence type="predicted"/>
<feature type="region of interest" description="Disordered" evidence="1">
    <location>
        <begin position="99"/>
        <end position="119"/>
    </location>
</feature>
<keyword evidence="2" id="KW-1133">Transmembrane helix</keyword>
<organism evidence="3 4">
    <name type="scientific">Ktedonobacter robiniae</name>
    <dbReference type="NCBI Taxonomy" id="2778365"/>
    <lineage>
        <taxon>Bacteria</taxon>
        <taxon>Bacillati</taxon>
        <taxon>Chloroflexota</taxon>
        <taxon>Ktedonobacteria</taxon>
        <taxon>Ktedonobacterales</taxon>
        <taxon>Ktedonobacteraceae</taxon>
        <taxon>Ktedonobacter</taxon>
    </lineage>
</organism>
<evidence type="ECO:0000256" key="2">
    <source>
        <dbReference type="SAM" id="Phobius"/>
    </source>
</evidence>
<keyword evidence="2" id="KW-0812">Transmembrane</keyword>
<name>A0ABQ3UXY5_9CHLR</name>
<reference evidence="3 4" key="1">
    <citation type="journal article" date="2021" name="Int. J. Syst. Evol. Microbiol.">
        <title>Reticulibacter mediterranei gen. nov., sp. nov., within the new family Reticulibacteraceae fam. nov., and Ktedonospora formicarum gen. nov., sp. nov., Ktedonobacter robiniae sp. nov., Dictyobacter formicarum sp. nov. and Dictyobacter arantiisoli sp. nov., belonging to the class Ktedonobacteria.</title>
        <authorList>
            <person name="Yabe S."/>
            <person name="Zheng Y."/>
            <person name="Wang C.M."/>
            <person name="Sakai Y."/>
            <person name="Abe K."/>
            <person name="Yokota A."/>
            <person name="Donadio S."/>
            <person name="Cavaletti L."/>
            <person name="Monciardini P."/>
        </authorList>
    </citation>
    <scope>NUCLEOTIDE SEQUENCE [LARGE SCALE GENOMIC DNA]</scope>
    <source>
        <strain evidence="3 4">SOSP1-30</strain>
    </source>
</reference>
<evidence type="ECO:0000313" key="3">
    <source>
        <dbReference type="EMBL" id="GHO57533.1"/>
    </source>
</evidence>
<keyword evidence="4" id="KW-1185">Reference proteome</keyword>
<accession>A0ABQ3UXY5</accession>
<dbReference type="Proteomes" id="UP000654345">
    <property type="component" value="Unassembled WGS sequence"/>
</dbReference>
<protein>
    <submittedName>
        <fullName evidence="3">Uncharacterized protein</fullName>
    </submittedName>
</protein>
<evidence type="ECO:0000313" key="4">
    <source>
        <dbReference type="Proteomes" id="UP000654345"/>
    </source>
</evidence>
<gene>
    <name evidence="3" type="ORF">KSB_60080</name>
</gene>